<feature type="transmembrane region" description="Helical" evidence="6">
    <location>
        <begin position="216"/>
        <end position="233"/>
    </location>
</feature>
<keyword evidence="7" id="KW-0132">Cell division</keyword>
<feature type="transmembrane region" description="Helical" evidence="6">
    <location>
        <begin position="90"/>
        <end position="107"/>
    </location>
</feature>
<dbReference type="PROSITE" id="PS51257">
    <property type="entry name" value="PROKAR_LIPOPROTEIN"/>
    <property type="match status" value="1"/>
</dbReference>
<dbReference type="STRING" id="1123243.SAMN02745190_01203"/>
<feature type="transmembrane region" description="Helical" evidence="6">
    <location>
        <begin position="352"/>
        <end position="377"/>
    </location>
</feature>
<dbReference type="GO" id="GO:0032153">
    <property type="term" value="C:cell division site"/>
    <property type="evidence" value="ECO:0007669"/>
    <property type="project" value="TreeGrafter"/>
</dbReference>
<keyword evidence="7" id="KW-0131">Cell cycle</keyword>
<evidence type="ECO:0000256" key="5">
    <source>
        <dbReference type="ARBA" id="ARBA00023136"/>
    </source>
</evidence>
<feature type="transmembrane region" description="Helical" evidence="6">
    <location>
        <begin position="192"/>
        <end position="211"/>
    </location>
</feature>
<feature type="transmembrane region" description="Helical" evidence="6">
    <location>
        <begin position="389"/>
        <end position="410"/>
    </location>
</feature>
<dbReference type="EMBL" id="FQUG01000004">
    <property type="protein sequence ID" value="SHE79569.1"/>
    <property type="molecule type" value="Genomic_DNA"/>
</dbReference>
<protein>
    <submittedName>
        <fullName evidence="7">Cell division protein FtsW, lipid II flippase</fullName>
    </submittedName>
</protein>
<feature type="transmembrane region" description="Helical" evidence="6">
    <location>
        <begin position="39"/>
        <end position="58"/>
    </location>
</feature>
<feature type="transmembrane region" description="Helical" evidence="6">
    <location>
        <begin position="279"/>
        <end position="302"/>
    </location>
</feature>
<evidence type="ECO:0000256" key="1">
    <source>
        <dbReference type="ARBA" id="ARBA00004141"/>
    </source>
</evidence>
<dbReference type="GO" id="GO:0008360">
    <property type="term" value="P:regulation of cell shape"/>
    <property type="evidence" value="ECO:0007669"/>
    <property type="project" value="UniProtKB-KW"/>
</dbReference>
<dbReference type="Proteomes" id="UP000184404">
    <property type="component" value="Unassembled WGS sequence"/>
</dbReference>
<keyword evidence="2 6" id="KW-0812">Transmembrane</keyword>
<dbReference type="PANTHER" id="PTHR30474:SF3">
    <property type="entry name" value="PEPTIDOGLYCAN GLYCOSYLTRANSFERASE RODA"/>
    <property type="match status" value="1"/>
</dbReference>
<dbReference type="InterPro" id="IPR001182">
    <property type="entry name" value="FtsW/RodA"/>
</dbReference>
<evidence type="ECO:0000313" key="8">
    <source>
        <dbReference type="Proteomes" id="UP000184404"/>
    </source>
</evidence>
<evidence type="ECO:0000256" key="3">
    <source>
        <dbReference type="ARBA" id="ARBA00022960"/>
    </source>
</evidence>
<keyword evidence="4 6" id="KW-1133">Transmembrane helix</keyword>
<comment type="subcellular location">
    <subcellularLocation>
        <location evidence="1">Membrane</location>
        <topology evidence="1">Multi-pass membrane protein</topology>
    </subcellularLocation>
</comment>
<evidence type="ECO:0000256" key="6">
    <source>
        <dbReference type="SAM" id="Phobius"/>
    </source>
</evidence>
<dbReference type="RefSeq" id="WP_072935274.1">
    <property type="nucleotide sequence ID" value="NZ_FQUG01000004.1"/>
</dbReference>
<accession>A0A1M4WEA0</accession>
<proteinExistence type="predicted"/>
<dbReference type="GO" id="GO:0051301">
    <property type="term" value="P:cell division"/>
    <property type="evidence" value="ECO:0007669"/>
    <property type="project" value="UniProtKB-KW"/>
</dbReference>
<dbReference type="GO" id="GO:0005886">
    <property type="term" value="C:plasma membrane"/>
    <property type="evidence" value="ECO:0007669"/>
    <property type="project" value="TreeGrafter"/>
</dbReference>
<name>A0A1M4WEA0_9FIRM</name>
<feature type="transmembrane region" description="Helical" evidence="6">
    <location>
        <begin position="239"/>
        <end position="258"/>
    </location>
</feature>
<feature type="transmembrane region" description="Helical" evidence="6">
    <location>
        <begin position="314"/>
        <end position="340"/>
    </location>
</feature>
<dbReference type="PANTHER" id="PTHR30474">
    <property type="entry name" value="CELL CYCLE PROTEIN"/>
    <property type="match status" value="1"/>
</dbReference>
<evidence type="ECO:0000256" key="4">
    <source>
        <dbReference type="ARBA" id="ARBA00022989"/>
    </source>
</evidence>
<keyword evidence="3" id="KW-0133">Cell shape</keyword>
<keyword evidence="5 6" id="KW-0472">Membrane</keyword>
<evidence type="ECO:0000313" key="7">
    <source>
        <dbReference type="EMBL" id="SHE79569.1"/>
    </source>
</evidence>
<evidence type="ECO:0000256" key="2">
    <source>
        <dbReference type="ARBA" id="ARBA00022692"/>
    </source>
</evidence>
<dbReference type="AlphaFoldDB" id="A0A1M4WEA0"/>
<keyword evidence="8" id="KW-1185">Reference proteome</keyword>
<dbReference type="OrthoDB" id="9812661at2"/>
<feature type="transmembrane region" description="Helical" evidence="6">
    <location>
        <begin position="6"/>
        <end position="27"/>
    </location>
</feature>
<feature type="transmembrane region" description="Helical" evidence="6">
    <location>
        <begin position="64"/>
        <end position="83"/>
    </location>
</feature>
<reference evidence="7 8" key="1">
    <citation type="submission" date="2016-11" db="EMBL/GenBank/DDBJ databases">
        <authorList>
            <person name="Jaros S."/>
            <person name="Januszkiewicz K."/>
            <person name="Wedrychowicz H."/>
        </authorList>
    </citation>
    <scope>NUCLEOTIDE SEQUENCE [LARGE SCALE GENOMIC DNA]</scope>
    <source>
        <strain evidence="7 8">DSM 10502</strain>
    </source>
</reference>
<sequence length="419" mass="45603">MLERSGINLLLWPLLALGCGIGVLILGHRPGVDNVTLGLFGAVSLVMLVTEGVLSHSFGKTARFFPIAVFLSAIGLLMTARLVPQMLKMQLCWVILGIVVFSAAVLLKKHVLVLLDYPYSLGILCLVLLILPLIIGTEIGGSRNWIAIGSFTIQPSEFGKIVLILFLAAYLADHRDVLTENLRQFFVFKMPPLRFIAPLLLIWGMAMLLFVVARDLGSALLFFGIAVFMTYMATGSKSYVAVAMLFFSAASSVSYMLFSHVRVRVAIWLHPWQDPSGMAYQIVQSLFAIGTGSIWGVGYAHGNPDIIPAVHTDFVFSAIAEELGFLGMTAVLLGYLYLFYHSIRTALSQTRLVYTLIAAGCGTAFMLQAFIIAAGVTKFLPLTGITLPFISYGGSSMIASYLMLALLTILEKEGNERVG</sequence>
<organism evidence="7 8">
    <name type="scientific">Schwartzia succinivorans DSM 10502</name>
    <dbReference type="NCBI Taxonomy" id="1123243"/>
    <lineage>
        <taxon>Bacteria</taxon>
        <taxon>Bacillati</taxon>
        <taxon>Bacillota</taxon>
        <taxon>Negativicutes</taxon>
        <taxon>Selenomonadales</taxon>
        <taxon>Selenomonadaceae</taxon>
        <taxon>Schwartzia</taxon>
    </lineage>
</organism>
<gene>
    <name evidence="7" type="ORF">SAMN02745190_01203</name>
</gene>
<feature type="transmembrane region" description="Helical" evidence="6">
    <location>
        <begin position="119"/>
        <end position="139"/>
    </location>
</feature>
<dbReference type="Pfam" id="PF01098">
    <property type="entry name" value="FTSW_RODA_SPOVE"/>
    <property type="match status" value="1"/>
</dbReference>
<dbReference type="GO" id="GO:0015648">
    <property type="term" value="F:lipid-linked peptidoglycan transporter activity"/>
    <property type="evidence" value="ECO:0007669"/>
    <property type="project" value="TreeGrafter"/>
</dbReference>
<feature type="transmembrane region" description="Helical" evidence="6">
    <location>
        <begin position="151"/>
        <end position="172"/>
    </location>
</feature>